<evidence type="ECO:0000313" key="1">
    <source>
        <dbReference type="EnsemblMetazoa" id="XP_019863250.1"/>
    </source>
</evidence>
<protein>
    <submittedName>
        <fullName evidence="1">Uncharacterized protein</fullName>
    </submittedName>
</protein>
<reference evidence="2" key="1">
    <citation type="journal article" date="2010" name="Nature">
        <title>The Amphimedon queenslandica genome and the evolution of animal complexity.</title>
        <authorList>
            <person name="Srivastava M."/>
            <person name="Simakov O."/>
            <person name="Chapman J."/>
            <person name="Fahey B."/>
            <person name="Gauthier M.E."/>
            <person name="Mitros T."/>
            <person name="Richards G.S."/>
            <person name="Conaco C."/>
            <person name="Dacre M."/>
            <person name="Hellsten U."/>
            <person name="Larroux C."/>
            <person name="Putnam N.H."/>
            <person name="Stanke M."/>
            <person name="Adamska M."/>
            <person name="Darling A."/>
            <person name="Degnan S.M."/>
            <person name="Oakley T.H."/>
            <person name="Plachetzki D.C."/>
            <person name="Zhai Y."/>
            <person name="Adamski M."/>
            <person name="Calcino A."/>
            <person name="Cummins S.F."/>
            <person name="Goodstein D.M."/>
            <person name="Harris C."/>
            <person name="Jackson D.J."/>
            <person name="Leys S.P."/>
            <person name="Shu S."/>
            <person name="Woodcroft B.J."/>
            <person name="Vervoort M."/>
            <person name="Kosik K.S."/>
            <person name="Manning G."/>
            <person name="Degnan B.M."/>
            <person name="Rokhsar D.S."/>
        </authorList>
    </citation>
    <scope>NUCLEOTIDE SEQUENCE [LARGE SCALE GENOMIC DNA]</scope>
</reference>
<dbReference type="RefSeq" id="XP_019863250.1">
    <property type="nucleotide sequence ID" value="XM_020007691.1"/>
</dbReference>
<organism evidence="1 2">
    <name type="scientific">Amphimedon queenslandica</name>
    <name type="common">Sponge</name>
    <dbReference type="NCBI Taxonomy" id="400682"/>
    <lineage>
        <taxon>Eukaryota</taxon>
        <taxon>Metazoa</taxon>
        <taxon>Porifera</taxon>
        <taxon>Demospongiae</taxon>
        <taxon>Heteroscleromorpha</taxon>
        <taxon>Haplosclerida</taxon>
        <taxon>Niphatidae</taxon>
        <taxon>Amphimedon</taxon>
    </lineage>
</organism>
<dbReference type="EnsemblMetazoa" id="XM_020007691.1">
    <property type="protein sequence ID" value="XP_019863250.1"/>
    <property type="gene ID" value="LOC109592155"/>
</dbReference>
<dbReference type="AlphaFoldDB" id="A0AAN0K1M5"/>
<evidence type="ECO:0000313" key="2">
    <source>
        <dbReference type="Proteomes" id="UP000007879"/>
    </source>
</evidence>
<dbReference type="GeneID" id="109592155"/>
<reference evidence="1" key="2">
    <citation type="submission" date="2024-06" db="UniProtKB">
        <authorList>
            <consortium name="EnsemblMetazoa"/>
        </authorList>
    </citation>
    <scope>IDENTIFICATION</scope>
</reference>
<dbReference type="KEGG" id="aqu:109592155"/>
<keyword evidence="2" id="KW-1185">Reference proteome</keyword>
<dbReference type="Proteomes" id="UP000007879">
    <property type="component" value="Unassembled WGS sequence"/>
</dbReference>
<name>A0AAN0K1M5_AMPQE</name>
<proteinExistence type="predicted"/>
<sequence>MHNDATSNAFFIHRYNESKKFCYIKGIGRITTRHYSRSKRKSDFAITFIDDDEMKFGLIDEFRDENSFTVVVHEHYSLLLPNIIQFHLIDYHNQIRLNISRHQVYEKCIYFDIDSGLFFVNYPKNFVSD</sequence>
<accession>A0AAN0K1M5</accession>